<dbReference type="PANTHER" id="PTHR37946">
    <property type="entry name" value="SLL1969 PROTEIN"/>
    <property type="match status" value="1"/>
</dbReference>
<feature type="transmembrane region" description="Helical" evidence="1">
    <location>
        <begin position="29"/>
        <end position="49"/>
    </location>
</feature>
<evidence type="ECO:0000313" key="3">
    <source>
        <dbReference type="EMBL" id="MBG9388516.1"/>
    </source>
</evidence>
<gene>
    <name evidence="3" type="ORF">I5803_10820</name>
</gene>
<sequence>MLARLQQAITLSLLACAAAWLDWFWATSPLLAVCGFVLIGMGYSLFLAAEFIALRLAGRAPAALRPGWKELLRAWLAETATAPRVFCWRQPFRWKAVPDELGASRDAGRKRGVVFIHGFFCNRGFWAPWLTRARAEGRCYAAVNLEPVFGSIDEYAPLIGRAVRAVTQATGLAPVVVCHSMGGLAARAWLRAQGGAAVHHVVTIGSPHRGTWLARFSRGGNGRQMQEGGMWLAELERVESARQAPEFTCWYSNCDNIVFPVLTATLPGADNRLVRGAAHVDLAFRPEVMDATFLLFERSDPR</sequence>
<evidence type="ECO:0000256" key="1">
    <source>
        <dbReference type="SAM" id="Phobius"/>
    </source>
</evidence>
<organism evidence="3 4">
    <name type="scientific">Caenimonas aquaedulcis</name>
    <dbReference type="NCBI Taxonomy" id="2793270"/>
    <lineage>
        <taxon>Bacteria</taxon>
        <taxon>Pseudomonadati</taxon>
        <taxon>Pseudomonadota</taxon>
        <taxon>Betaproteobacteria</taxon>
        <taxon>Burkholderiales</taxon>
        <taxon>Comamonadaceae</taxon>
        <taxon>Caenimonas</taxon>
    </lineage>
</organism>
<keyword evidence="1" id="KW-0472">Membrane</keyword>
<protein>
    <submittedName>
        <fullName evidence="3">Alpha/beta fold hydrolase</fullName>
    </submittedName>
</protein>
<dbReference type="PANTHER" id="PTHR37946:SF1">
    <property type="entry name" value="SLL1969 PROTEIN"/>
    <property type="match status" value="1"/>
</dbReference>
<keyword evidence="3" id="KW-0378">Hydrolase</keyword>
<dbReference type="PROSITE" id="PS51257">
    <property type="entry name" value="PROKAR_LIPOPROTEIN"/>
    <property type="match status" value="1"/>
</dbReference>
<evidence type="ECO:0000259" key="2">
    <source>
        <dbReference type="Pfam" id="PF12697"/>
    </source>
</evidence>
<dbReference type="Gene3D" id="3.40.50.1820">
    <property type="entry name" value="alpha/beta hydrolase"/>
    <property type="match status" value="1"/>
</dbReference>
<reference evidence="3" key="1">
    <citation type="submission" date="2020-11" db="EMBL/GenBank/DDBJ databases">
        <title>Bacterial whole genome sequence for Caenimonas sp. DR4.4.</title>
        <authorList>
            <person name="Le V."/>
            <person name="Ko S.-R."/>
            <person name="Ahn C.-Y."/>
            <person name="Oh H.-M."/>
        </authorList>
    </citation>
    <scope>NUCLEOTIDE SEQUENCE</scope>
    <source>
        <strain evidence="3">DR4.4</strain>
    </source>
</reference>
<dbReference type="Pfam" id="PF12697">
    <property type="entry name" value="Abhydrolase_6"/>
    <property type="match status" value="1"/>
</dbReference>
<keyword evidence="4" id="KW-1185">Reference proteome</keyword>
<dbReference type="EMBL" id="JADWYS010000001">
    <property type="protein sequence ID" value="MBG9388516.1"/>
    <property type="molecule type" value="Genomic_DNA"/>
</dbReference>
<feature type="domain" description="AB hydrolase-1" evidence="2">
    <location>
        <begin position="113"/>
        <end position="221"/>
    </location>
</feature>
<dbReference type="InterPro" id="IPR029058">
    <property type="entry name" value="AB_hydrolase_fold"/>
</dbReference>
<accession>A0A931MGV8</accession>
<dbReference type="AlphaFoldDB" id="A0A931MGV8"/>
<comment type="caution">
    <text evidence="3">The sequence shown here is derived from an EMBL/GenBank/DDBJ whole genome shotgun (WGS) entry which is preliminary data.</text>
</comment>
<keyword evidence="1" id="KW-1133">Transmembrane helix</keyword>
<evidence type="ECO:0000313" key="4">
    <source>
        <dbReference type="Proteomes" id="UP000651050"/>
    </source>
</evidence>
<proteinExistence type="predicted"/>
<name>A0A931MGV8_9BURK</name>
<dbReference type="Proteomes" id="UP000651050">
    <property type="component" value="Unassembled WGS sequence"/>
</dbReference>
<dbReference type="GO" id="GO:0016787">
    <property type="term" value="F:hydrolase activity"/>
    <property type="evidence" value="ECO:0007669"/>
    <property type="project" value="UniProtKB-KW"/>
</dbReference>
<dbReference type="SUPFAM" id="SSF53474">
    <property type="entry name" value="alpha/beta-Hydrolases"/>
    <property type="match status" value="1"/>
</dbReference>
<dbReference type="InterPro" id="IPR000073">
    <property type="entry name" value="AB_hydrolase_1"/>
</dbReference>
<keyword evidence="1" id="KW-0812">Transmembrane</keyword>